<organism evidence="9 10">
    <name type="scientific">Curtobacterium flaccumfaciens</name>
    <dbReference type="NCBI Taxonomy" id="2035"/>
    <lineage>
        <taxon>Bacteria</taxon>
        <taxon>Bacillati</taxon>
        <taxon>Actinomycetota</taxon>
        <taxon>Actinomycetes</taxon>
        <taxon>Micrococcales</taxon>
        <taxon>Microbacteriaceae</taxon>
        <taxon>Curtobacterium</taxon>
    </lineage>
</organism>
<dbReference type="Pfam" id="PF00215">
    <property type="entry name" value="OMPdecase"/>
    <property type="match status" value="1"/>
</dbReference>
<evidence type="ECO:0000256" key="1">
    <source>
        <dbReference type="ARBA" id="ARBA00004861"/>
    </source>
</evidence>
<keyword evidence="4" id="KW-0665">Pyrimidine biosynthesis</keyword>
<dbReference type="STRING" id="2035.RU06_13915"/>
<comment type="caution">
    <text evidence="9">The sequence shown here is derived from an EMBL/GenBank/DDBJ whole genome shotgun (WGS) entry which is preliminary data.</text>
</comment>
<reference evidence="9 10" key="1">
    <citation type="submission" date="2019-03" db="EMBL/GenBank/DDBJ databases">
        <title>Genomic analyses of the natural microbiome of Caenorhabditis elegans.</title>
        <authorList>
            <person name="Samuel B."/>
        </authorList>
    </citation>
    <scope>NUCLEOTIDE SEQUENCE [LARGE SCALE GENOMIC DNA]</scope>
    <source>
        <strain evidence="9 10">JUb65</strain>
    </source>
</reference>
<evidence type="ECO:0000256" key="4">
    <source>
        <dbReference type="ARBA" id="ARBA00022975"/>
    </source>
</evidence>
<dbReference type="OrthoDB" id="9808470at2"/>
<keyword evidence="3" id="KW-0210">Decarboxylase</keyword>
<dbReference type="InterPro" id="IPR013785">
    <property type="entry name" value="Aldolase_TIM"/>
</dbReference>
<accession>A0A4R6DIZ5</accession>
<comment type="pathway">
    <text evidence="1">Pyrimidine metabolism; UMP biosynthesis via de novo pathway; UMP from orotate: step 2/2.</text>
</comment>
<protein>
    <recommendedName>
        <fullName evidence="7">Orotidine-5'-phosphate decarboxylase</fullName>
        <ecNumber evidence="7">4.1.1.23</ecNumber>
    </recommendedName>
</protein>
<evidence type="ECO:0000313" key="9">
    <source>
        <dbReference type="EMBL" id="TDN44756.1"/>
    </source>
</evidence>
<dbReference type="InterPro" id="IPR011995">
    <property type="entry name" value="OMPdecase_type-2"/>
</dbReference>
<dbReference type="EC" id="4.1.1.23" evidence="7"/>
<dbReference type="GO" id="GO:0044205">
    <property type="term" value="P:'de novo' UMP biosynthetic process"/>
    <property type="evidence" value="ECO:0007669"/>
    <property type="project" value="UniProtKB-UniPathway"/>
</dbReference>
<feature type="domain" description="Orotidine 5'-phosphate decarboxylase" evidence="8">
    <location>
        <begin position="30"/>
        <end position="284"/>
    </location>
</feature>
<evidence type="ECO:0000256" key="7">
    <source>
        <dbReference type="NCBIfam" id="TIGR02127"/>
    </source>
</evidence>
<dbReference type="AlphaFoldDB" id="A0A4R6DIZ5"/>
<dbReference type="InterPro" id="IPR011060">
    <property type="entry name" value="RibuloseP-bd_barrel"/>
</dbReference>
<evidence type="ECO:0000313" key="10">
    <source>
        <dbReference type="Proteomes" id="UP000295764"/>
    </source>
</evidence>
<dbReference type="UniPathway" id="UPA00070">
    <property type="reaction ID" value="UER00120"/>
</dbReference>
<evidence type="ECO:0000256" key="2">
    <source>
        <dbReference type="ARBA" id="ARBA00008847"/>
    </source>
</evidence>
<evidence type="ECO:0000259" key="8">
    <source>
        <dbReference type="SMART" id="SM00934"/>
    </source>
</evidence>
<dbReference type="NCBIfam" id="TIGR02127">
    <property type="entry name" value="pyrF_sub2"/>
    <property type="match status" value="1"/>
</dbReference>
<dbReference type="InterPro" id="IPR001754">
    <property type="entry name" value="OMPdeCOase_dom"/>
</dbReference>
<evidence type="ECO:0000256" key="3">
    <source>
        <dbReference type="ARBA" id="ARBA00022793"/>
    </source>
</evidence>
<dbReference type="SMART" id="SM00934">
    <property type="entry name" value="OMPdecase"/>
    <property type="match status" value="1"/>
</dbReference>
<evidence type="ECO:0000256" key="6">
    <source>
        <dbReference type="ARBA" id="ARBA00049157"/>
    </source>
</evidence>
<comment type="similarity">
    <text evidence="2">Belongs to the OMP decarboxylase family. Type 2 subfamily.</text>
</comment>
<gene>
    <name evidence="9" type="ORF">EDF64_104159</name>
</gene>
<name>A0A4R6DIZ5_9MICO</name>
<dbReference type="EMBL" id="SNVW01000004">
    <property type="protein sequence ID" value="TDN44756.1"/>
    <property type="molecule type" value="Genomic_DNA"/>
</dbReference>
<dbReference type="GO" id="GO:0004590">
    <property type="term" value="F:orotidine-5'-phosphate decarboxylase activity"/>
    <property type="evidence" value="ECO:0007669"/>
    <property type="project" value="UniProtKB-UniRule"/>
</dbReference>
<comment type="catalytic activity">
    <reaction evidence="6">
        <text>orotidine 5'-phosphate + H(+) = UMP + CO2</text>
        <dbReference type="Rhea" id="RHEA:11596"/>
        <dbReference type="ChEBI" id="CHEBI:15378"/>
        <dbReference type="ChEBI" id="CHEBI:16526"/>
        <dbReference type="ChEBI" id="CHEBI:57538"/>
        <dbReference type="ChEBI" id="CHEBI:57865"/>
        <dbReference type="EC" id="4.1.1.23"/>
    </reaction>
</comment>
<proteinExistence type="inferred from homology"/>
<keyword evidence="5" id="KW-0456">Lyase</keyword>
<dbReference type="SUPFAM" id="SSF51366">
    <property type="entry name" value="Ribulose-phoshate binding barrel"/>
    <property type="match status" value="1"/>
</dbReference>
<sequence length="299" mass="29772">MTAADVDTVQPGGTASFGVRLAAAIGSRSALCVGIDPHAATLAAWGLGRDEAGLTAFGATLVDAAAGRAAIVKPQVAFFEAAGVAGYRALDATIRRARDAGLLVVADVKRGDIGTTGDDYALAWLDRDGPFGADAMTVSPYLGYGSLAGTVAVARRNGAGVFVLAATSNPEARVLQTAVLAEGPWAGHSVAAGIVLSVADDNRAGGDQPLGDVGLVLGATLDLDDFGIDAAAIGTAPVLAPGFGAQGARIEDLRALYGARAEQVLVSESRGLLTDGPDGVAALVADRAERIRAALGAAA</sequence>
<dbReference type="GO" id="GO:0006207">
    <property type="term" value="P:'de novo' pyrimidine nucleobase biosynthetic process"/>
    <property type="evidence" value="ECO:0007669"/>
    <property type="project" value="InterPro"/>
</dbReference>
<dbReference type="PANTHER" id="PTHR43375:SF1">
    <property type="entry name" value="OROTIDINE 5'-PHOSPHATE DECARBOXYLASE"/>
    <property type="match status" value="1"/>
</dbReference>
<dbReference type="PANTHER" id="PTHR43375">
    <property type="entry name" value="OROTIDINE 5'-PHOSPHATE DECARBOXYLASE"/>
    <property type="match status" value="1"/>
</dbReference>
<dbReference type="CDD" id="cd04725">
    <property type="entry name" value="OMP_decarboxylase_like"/>
    <property type="match status" value="1"/>
</dbReference>
<dbReference type="Proteomes" id="UP000295764">
    <property type="component" value="Unassembled WGS sequence"/>
</dbReference>
<dbReference type="Gene3D" id="3.20.20.70">
    <property type="entry name" value="Aldolase class I"/>
    <property type="match status" value="1"/>
</dbReference>
<evidence type="ECO:0000256" key="5">
    <source>
        <dbReference type="ARBA" id="ARBA00023239"/>
    </source>
</evidence>